<keyword evidence="6 8" id="KW-0067">ATP-binding</keyword>
<evidence type="ECO:0000313" key="11">
    <source>
        <dbReference type="Proteomes" id="UP000604083"/>
    </source>
</evidence>
<dbReference type="GO" id="GO:0005524">
    <property type="term" value="F:ATP binding"/>
    <property type="evidence" value="ECO:0007669"/>
    <property type="project" value="UniProtKB-UniRule"/>
</dbReference>
<evidence type="ECO:0000256" key="6">
    <source>
        <dbReference type="ARBA" id="ARBA00022840"/>
    </source>
</evidence>
<feature type="domain" description="Thymidylate kinase-like" evidence="9">
    <location>
        <begin position="5"/>
        <end position="184"/>
    </location>
</feature>
<dbReference type="GO" id="GO:0006233">
    <property type="term" value="P:dTDP biosynthetic process"/>
    <property type="evidence" value="ECO:0007669"/>
    <property type="project" value="InterPro"/>
</dbReference>
<name>A0A934RPP3_9BACT</name>
<evidence type="ECO:0000313" key="10">
    <source>
        <dbReference type="EMBL" id="MBK1833291.1"/>
    </source>
</evidence>
<dbReference type="InterPro" id="IPR027417">
    <property type="entry name" value="P-loop_NTPase"/>
</dbReference>
<evidence type="ECO:0000256" key="4">
    <source>
        <dbReference type="ARBA" id="ARBA00022741"/>
    </source>
</evidence>
<organism evidence="10 11">
    <name type="scientific">Roseibacillus ishigakijimensis</name>
    <dbReference type="NCBI Taxonomy" id="454146"/>
    <lineage>
        <taxon>Bacteria</taxon>
        <taxon>Pseudomonadati</taxon>
        <taxon>Verrucomicrobiota</taxon>
        <taxon>Verrucomicrobiia</taxon>
        <taxon>Verrucomicrobiales</taxon>
        <taxon>Verrucomicrobiaceae</taxon>
        <taxon>Roseibacillus</taxon>
    </lineage>
</organism>
<dbReference type="EMBL" id="JAENIO010000007">
    <property type="protein sequence ID" value="MBK1833291.1"/>
    <property type="molecule type" value="Genomic_DNA"/>
</dbReference>
<comment type="catalytic activity">
    <reaction evidence="7 8">
        <text>dTMP + ATP = dTDP + ADP</text>
        <dbReference type="Rhea" id="RHEA:13517"/>
        <dbReference type="ChEBI" id="CHEBI:30616"/>
        <dbReference type="ChEBI" id="CHEBI:58369"/>
        <dbReference type="ChEBI" id="CHEBI:63528"/>
        <dbReference type="ChEBI" id="CHEBI:456216"/>
        <dbReference type="EC" id="2.7.4.9"/>
    </reaction>
</comment>
<dbReference type="AlphaFoldDB" id="A0A934RPP3"/>
<dbReference type="PROSITE" id="PS01331">
    <property type="entry name" value="THYMIDYLATE_KINASE"/>
    <property type="match status" value="1"/>
</dbReference>
<evidence type="ECO:0000256" key="8">
    <source>
        <dbReference type="HAMAP-Rule" id="MF_00165"/>
    </source>
</evidence>
<protein>
    <recommendedName>
        <fullName evidence="8">Thymidylate kinase</fullName>
        <ecNumber evidence="8">2.7.4.9</ecNumber>
    </recommendedName>
    <alternativeName>
        <fullName evidence="8">dTMP kinase</fullName>
    </alternativeName>
</protein>
<comment type="function">
    <text evidence="8">Phosphorylation of dTMP to form dTDP in both de novo and salvage pathways of dTTP synthesis.</text>
</comment>
<dbReference type="CDD" id="cd01672">
    <property type="entry name" value="TMPK"/>
    <property type="match status" value="1"/>
</dbReference>
<dbReference type="HAMAP" id="MF_00165">
    <property type="entry name" value="Thymidylate_kinase"/>
    <property type="match status" value="1"/>
</dbReference>
<dbReference type="Gene3D" id="3.40.50.300">
    <property type="entry name" value="P-loop containing nucleotide triphosphate hydrolases"/>
    <property type="match status" value="1"/>
</dbReference>
<evidence type="ECO:0000256" key="3">
    <source>
        <dbReference type="ARBA" id="ARBA00022727"/>
    </source>
</evidence>
<dbReference type="GO" id="GO:0006227">
    <property type="term" value="P:dUDP biosynthetic process"/>
    <property type="evidence" value="ECO:0007669"/>
    <property type="project" value="TreeGrafter"/>
</dbReference>
<keyword evidence="11" id="KW-1185">Reference proteome</keyword>
<dbReference type="GO" id="GO:0004798">
    <property type="term" value="F:dTMP kinase activity"/>
    <property type="evidence" value="ECO:0007669"/>
    <property type="project" value="UniProtKB-UniRule"/>
</dbReference>
<dbReference type="InterPro" id="IPR039430">
    <property type="entry name" value="Thymidylate_kin-like_dom"/>
</dbReference>
<proteinExistence type="inferred from homology"/>
<dbReference type="GO" id="GO:0005737">
    <property type="term" value="C:cytoplasm"/>
    <property type="evidence" value="ECO:0007669"/>
    <property type="project" value="TreeGrafter"/>
</dbReference>
<dbReference type="NCBIfam" id="TIGR00041">
    <property type="entry name" value="DTMP_kinase"/>
    <property type="match status" value="1"/>
</dbReference>
<dbReference type="SUPFAM" id="SSF52540">
    <property type="entry name" value="P-loop containing nucleoside triphosphate hydrolases"/>
    <property type="match status" value="1"/>
</dbReference>
<comment type="similarity">
    <text evidence="1 8">Belongs to the thymidylate kinase family.</text>
</comment>
<evidence type="ECO:0000256" key="2">
    <source>
        <dbReference type="ARBA" id="ARBA00022679"/>
    </source>
</evidence>
<accession>A0A934RPP3</accession>
<comment type="caution">
    <text evidence="10">The sequence shown here is derived from an EMBL/GenBank/DDBJ whole genome shotgun (WGS) entry which is preliminary data.</text>
</comment>
<reference evidence="10" key="1">
    <citation type="submission" date="2021-01" db="EMBL/GenBank/DDBJ databases">
        <title>Modified the classification status of verrucomicrobia.</title>
        <authorList>
            <person name="Feng X."/>
        </authorList>
    </citation>
    <scope>NUCLEOTIDE SEQUENCE</scope>
    <source>
        <strain evidence="10">KCTC 12986</strain>
    </source>
</reference>
<keyword evidence="5 8" id="KW-0418">Kinase</keyword>
<sequence length="195" mass="21693">MLIVFEGIDGTGKSTQVALLAEALQERGYEVVSSREPSDGPFGKKLRDSMVTGRLGPEEELALFHEDRRDHVEHVILPALEAGKVVLLDRYYFSTMAYQGARGFDPQEIRRQNEDFAPVPDAVLLLELPVEAALQRIGIRDGEGNAFEKSETLSACARIFSDLQEDWVHRFDASQSPSELHQSVLQAVLTLLPDS</sequence>
<evidence type="ECO:0000256" key="7">
    <source>
        <dbReference type="ARBA" id="ARBA00048743"/>
    </source>
</evidence>
<dbReference type="InterPro" id="IPR018095">
    <property type="entry name" value="Thymidylate_kin_CS"/>
</dbReference>
<dbReference type="PANTHER" id="PTHR10344">
    <property type="entry name" value="THYMIDYLATE KINASE"/>
    <property type="match status" value="1"/>
</dbReference>
<dbReference type="GO" id="GO:0006235">
    <property type="term" value="P:dTTP biosynthetic process"/>
    <property type="evidence" value="ECO:0007669"/>
    <property type="project" value="UniProtKB-UniRule"/>
</dbReference>
<dbReference type="Proteomes" id="UP000604083">
    <property type="component" value="Unassembled WGS sequence"/>
</dbReference>
<keyword evidence="3 8" id="KW-0545">Nucleotide biosynthesis</keyword>
<evidence type="ECO:0000256" key="1">
    <source>
        <dbReference type="ARBA" id="ARBA00009776"/>
    </source>
</evidence>
<dbReference type="InterPro" id="IPR018094">
    <property type="entry name" value="Thymidylate_kinase"/>
</dbReference>
<gene>
    <name evidence="8" type="primary">tmk</name>
    <name evidence="10" type="ORF">JIN78_04390</name>
</gene>
<feature type="binding site" evidence="8">
    <location>
        <begin position="7"/>
        <end position="14"/>
    </location>
    <ligand>
        <name>ATP</name>
        <dbReference type="ChEBI" id="CHEBI:30616"/>
    </ligand>
</feature>
<dbReference type="RefSeq" id="WP_200390724.1">
    <property type="nucleotide sequence ID" value="NZ_JAENIO010000007.1"/>
</dbReference>
<keyword evidence="4 8" id="KW-0547">Nucleotide-binding</keyword>
<keyword evidence="2 8" id="KW-0808">Transferase</keyword>
<dbReference type="Pfam" id="PF02223">
    <property type="entry name" value="Thymidylate_kin"/>
    <property type="match status" value="1"/>
</dbReference>
<evidence type="ECO:0000256" key="5">
    <source>
        <dbReference type="ARBA" id="ARBA00022777"/>
    </source>
</evidence>
<dbReference type="PANTHER" id="PTHR10344:SF4">
    <property type="entry name" value="UMP-CMP KINASE 2, MITOCHONDRIAL"/>
    <property type="match status" value="1"/>
</dbReference>
<dbReference type="EC" id="2.7.4.9" evidence="8"/>
<evidence type="ECO:0000259" key="9">
    <source>
        <dbReference type="Pfam" id="PF02223"/>
    </source>
</evidence>